<dbReference type="EMBL" id="NRRY01000058">
    <property type="protein sequence ID" value="MBK1621079.1"/>
    <property type="molecule type" value="Genomic_DNA"/>
</dbReference>
<dbReference type="AlphaFoldDB" id="A0A9X0WCT3"/>
<organism evidence="1 2">
    <name type="scientific">Lamprobacter modestohalophilus</name>
    <dbReference type="NCBI Taxonomy" id="1064514"/>
    <lineage>
        <taxon>Bacteria</taxon>
        <taxon>Pseudomonadati</taxon>
        <taxon>Pseudomonadota</taxon>
        <taxon>Gammaproteobacteria</taxon>
        <taxon>Chromatiales</taxon>
        <taxon>Chromatiaceae</taxon>
        <taxon>Lamprobacter</taxon>
    </lineage>
</organism>
<dbReference type="RefSeq" id="WP_200249255.1">
    <property type="nucleotide sequence ID" value="NZ_NRRY01000058.1"/>
</dbReference>
<evidence type="ECO:0000313" key="1">
    <source>
        <dbReference type="EMBL" id="MBK1621079.1"/>
    </source>
</evidence>
<accession>A0A9X0WCT3</accession>
<proteinExistence type="predicted"/>
<name>A0A9X0WCT3_9GAMM</name>
<gene>
    <name evidence="1" type="ORF">CKO42_22175</name>
</gene>
<protein>
    <submittedName>
        <fullName evidence="1">Uncharacterized protein</fullName>
    </submittedName>
</protein>
<comment type="caution">
    <text evidence="1">The sequence shown here is derived from an EMBL/GenBank/DDBJ whole genome shotgun (WGS) entry which is preliminary data.</text>
</comment>
<dbReference type="Proteomes" id="UP001138768">
    <property type="component" value="Unassembled WGS sequence"/>
</dbReference>
<evidence type="ECO:0000313" key="2">
    <source>
        <dbReference type="Proteomes" id="UP001138768"/>
    </source>
</evidence>
<keyword evidence="2" id="KW-1185">Reference proteome</keyword>
<sequence>MLSEKQKDDIRLATRGYAWPGGYPVYMLMGDGGVLCSTCVSREIRLIVDATRPNGSADQQWSCVAVDVNWEDPHIWSAPRCKSHLTVQQKETLRPYIRRRDEVA</sequence>
<reference evidence="1 2" key="1">
    <citation type="journal article" date="2020" name="Microorganisms">
        <title>Osmotic Adaptation and Compatible Solute Biosynthesis of Phototrophic Bacteria as Revealed from Genome Analyses.</title>
        <authorList>
            <person name="Imhoff J.F."/>
            <person name="Rahn T."/>
            <person name="Kunzel S."/>
            <person name="Keller A."/>
            <person name="Neulinger S.C."/>
        </authorList>
    </citation>
    <scope>NUCLEOTIDE SEQUENCE [LARGE SCALE GENOMIC DNA]</scope>
    <source>
        <strain evidence="1 2">DSM 25653</strain>
    </source>
</reference>